<name>A0A8H7CER3_9AGAR</name>
<accession>A0A8H7CER3</accession>
<dbReference type="AlphaFoldDB" id="A0A8H7CER3"/>
<evidence type="ECO:0000313" key="2">
    <source>
        <dbReference type="Proteomes" id="UP000623467"/>
    </source>
</evidence>
<dbReference type="OrthoDB" id="3050497at2759"/>
<evidence type="ECO:0000313" key="1">
    <source>
        <dbReference type="EMBL" id="KAF7333282.1"/>
    </source>
</evidence>
<sequence>MPPLTRQRTLESVLSWWSDSNSTGPNINLHSAAKPLMRFLYHRAALDFIAKPRDVLTGDDMDIYCSYLAYKYVSPATKRTILAELVKRAQFHVNAPTIADSMIALTPQLLASTDRDIPRLTCRVFGTLAHQDGTEAALLTFARLASPLEDEHTETEGCETVISLIRSRIALFQVLECAQVTANQKVQAVKGAVSMVLRTSQIWFEFAGTGFITLAPDPANEQTFSPFLETHPELMALAEDLYRLAVTVIEEYKHELGLDMDLLHQISDLELEFDRVHRLQISERSVLAWSASAETTIQALRRDIKQALDMFSVQSQARAQNTIQMVEEVSILGLTVTANDH</sequence>
<protein>
    <submittedName>
        <fullName evidence="1">Uncharacterized protein</fullName>
    </submittedName>
</protein>
<comment type="caution">
    <text evidence="1">The sequence shown here is derived from an EMBL/GenBank/DDBJ whole genome shotgun (WGS) entry which is preliminary data.</text>
</comment>
<reference evidence="1" key="1">
    <citation type="submission" date="2020-05" db="EMBL/GenBank/DDBJ databases">
        <title>Mycena genomes resolve the evolution of fungal bioluminescence.</title>
        <authorList>
            <person name="Tsai I.J."/>
        </authorList>
    </citation>
    <scope>NUCLEOTIDE SEQUENCE</scope>
    <source>
        <strain evidence="1">160909Yilan</strain>
    </source>
</reference>
<dbReference type="EMBL" id="JACAZH010000056">
    <property type="protein sequence ID" value="KAF7333282.1"/>
    <property type="molecule type" value="Genomic_DNA"/>
</dbReference>
<keyword evidence="2" id="KW-1185">Reference proteome</keyword>
<gene>
    <name evidence="1" type="ORF">MSAN_02422900</name>
</gene>
<dbReference type="Proteomes" id="UP000623467">
    <property type="component" value="Unassembled WGS sequence"/>
</dbReference>
<proteinExistence type="predicted"/>
<organism evidence="1 2">
    <name type="scientific">Mycena sanguinolenta</name>
    <dbReference type="NCBI Taxonomy" id="230812"/>
    <lineage>
        <taxon>Eukaryota</taxon>
        <taxon>Fungi</taxon>
        <taxon>Dikarya</taxon>
        <taxon>Basidiomycota</taxon>
        <taxon>Agaricomycotina</taxon>
        <taxon>Agaricomycetes</taxon>
        <taxon>Agaricomycetidae</taxon>
        <taxon>Agaricales</taxon>
        <taxon>Marasmiineae</taxon>
        <taxon>Mycenaceae</taxon>
        <taxon>Mycena</taxon>
    </lineage>
</organism>